<proteinExistence type="inferred from homology"/>
<feature type="domain" description="Linalool dehydratase/isomerase" evidence="7">
    <location>
        <begin position="361"/>
        <end position="490"/>
    </location>
</feature>
<evidence type="ECO:0000313" key="8">
    <source>
        <dbReference type="EMBL" id="QPC63168.1"/>
    </source>
</evidence>
<keyword evidence="5" id="KW-0560">Oxidoreductase</keyword>
<comment type="cofactor">
    <cofactor evidence="1">
        <name>Zn(2+)</name>
        <dbReference type="ChEBI" id="CHEBI:29105"/>
    </cofactor>
</comment>
<dbReference type="Proteomes" id="UP000663297">
    <property type="component" value="Chromosome 2"/>
</dbReference>
<keyword evidence="4" id="KW-0862">Zinc</keyword>
<dbReference type="InterPro" id="IPR013154">
    <property type="entry name" value="ADH-like_N"/>
</dbReference>
<dbReference type="SUPFAM" id="SSF51735">
    <property type="entry name" value="NAD(P)-binding Rossmann-fold domains"/>
    <property type="match status" value="1"/>
</dbReference>
<evidence type="ECO:0000256" key="5">
    <source>
        <dbReference type="ARBA" id="ARBA00023002"/>
    </source>
</evidence>
<dbReference type="InterPro" id="IPR036291">
    <property type="entry name" value="NAD(P)-bd_dom_sf"/>
</dbReference>
<dbReference type="AlphaFoldDB" id="A0A7S8D7A9"/>
<dbReference type="InterPro" id="IPR011032">
    <property type="entry name" value="GroES-like_sf"/>
</dbReference>
<reference evidence="8" key="1">
    <citation type="submission" date="2020-11" db="EMBL/GenBank/DDBJ databases">
        <title>The chromosome-scale genome resource for two endophytic Fusarium species: F. culmorum and F. pseudograminearum.</title>
        <authorList>
            <person name="Yuan Z."/>
        </authorList>
    </citation>
    <scope>NUCLEOTIDE SEQUENCE</scope>
    <source>
        <strain evidence="8">Class2-1B</strain>
    </source>
</reference>
<accession>A0A7S8D7A9</accession>
<dbReference type="GO" id="GO:0046872">
    <property type="term" value="F:metal ion binding"/>
    <property type="evidence" value="ECO:0007669"/>
    <property type="project" value="UniProtKB-KW"/>
</dbReference>
<dbReference type="Pfam" id="PF08240">
    <property type="entry name" value="ADH_N"/>
    <property type="match status" value="1"/>
</dbReference>
<evidence type="ECO:0000256" key="3">
    <source>
        <dbReference type="ARBA" id="ARBA00022723"/>
    </source>
</evidence>
<protein>
    <submittedName>
        <fullName evidence="8">Uncharacterized protein</fullName>
    </submittedName>
</protein>
<dbReference type="InterPro" id="IPR041411">
    <property type="entry name" value="Ldi"/>
</dbReference>
<organism evidence="8 9">
    <name type="scientific">Fusarium culmorum</name>
    <dbReference type="NCBI Taxonomy" id="5516"/>
    <lineage>
        <taxon>Eukaryota</taxon>
        <taxon>Fungi</taxon>
        <taxon>Dikarya</taxon>
        <taxon>Ascomycota</taxon>
        <taxon>Pezizomycotina</taxon>
        <taxon>Sordariomycetes</taxon>
        <taxon>Hypocreomycetidae</taxon>
        <taxon>Hypocreales</taxon>
        <taxon>Nectriaceae</taxon>
        <taxon>Fusarium</taxon>
    </lineage>
</organism>
<feature type="domain" description="Linalool dehydratase/isomerase" evidence="7">
    <location>
        <begin position="229"/>
        <end position="360"/>
    </location>
</feature>
<dbReference type="GO" id="GO:0004022">
    <property type="term" value="F:alcohol dehydrogenase (NAD+) activity"/>
    <property type="evidence" value="ECO:0007669"/>
    <property type="project" value="TreeGrafter"/>
</dbReference>
<dbReference type="PANTHER" id="PTHR42940">
    <property type="entry name" value="ALCOHOL DEHYDROGENASE 1-RELATED"/>
    <property type="match status" value="1"/>
</dbReference>
<dbReference type="SUPFAM" id="SSF50129">
    <property type="entry name" value="GroES-like"/>
    <property type="match status" value="1"/>
</dbReference>
<dbReference type="PANTHER" id="PTHR42940:SF8">
    <property type="entry name" value="VACUOLAR PROTEIN SORTING-ASSOCIATED PROTEIN 11"/>
    <property type="match status" value="1"/>
</dbReference>
<dbReference type="Pfam" id="PF18566">
    <property type="entry name" value="Ldi"/>
    <property type="match status" value="2"/>
</dbReference>
<dbReference type="GO" id="GO:0005737">
    <property type="term" value="C:cytoplasm"/>
    <property type="evidence" value="ECO:0007669"/>
    <property type="project" value="TreeGrafter"/>
</dbReference>
<gene>
    <name evidence="8" type="ORF">HYE67_005399</name>
</gene>
<evidence type="ECO:0000259" key="6">
    <source>
        <dbReference type="Pfam" id="PF08240"/>
    </source>
</evidence>
<evidence type="ECO:0000256" key="2">
    <source>
        <dbReference type="ARBA" id="ARBA00008072"/>
    </source>
</evidence>
<dbReference type="Gene3D" id="3.90.180.10">
    <property type="entry name" value="Medium-chain alcohol dehydrogenases, catalytic domain"/>
    <property type="match status" value="1"/>
</dbReference>
<feature type="domain" description="Alcohol dehydrogenase-like N-terminal" evidence="6">
    <location>
        <begin position="27"/>
        <end position="135"/>
    </location>
</feature>
<name>A0A7S8D7A9_FUSCU</name>
<sequence length="574" mass="63361">MRAAVCKEAGAPCVAEEIPVPTPTGRHLLVKVKAASLCQTDLTVMSGKVGTHWFPLVPGHEAVCVVVQVPEEAEPWGFQVGDLVGAPLWCEFCLECRSCKSERFEYCAQMKAKGVHEAGFFSEYTNLDAANAVLVTRNFGVNALLQGLDRRLSPIFCAGITVWDGLAQAKLGVSESVGVVGAGGLGQLATAYLTTLGYKVVVMDVQEKQLIACKEEYPGVETINSASIRYQLCEIVYVLALANKLYTPSFRGGYLQQAQKKVICKYCQKIVLNYWKWECLWGKLSTDYEPVKKGNIMLTAFLLLAIGLYESATGDHTFSQDNALELIIDDNHRYRHAARTLAQALMGNFSISSYCLYPCEDESGSAHPIRSYPTGLRLPNIVGAANMFSVSCLAGANFPDLSLRCYAIARHEYIEFDSQYRVSYKNIQNGDRLDPGNYGTSMALVFSSSLMAAREHGDEEVARQITTLIDNDQTLQRTEKDGVVWYEGVSLFMKCQLLRSRLWLRSGWSRFLQPLSDAVQRGPYLADVNYAEALVAKAISSTGDDVDIVLYPGAESKSTSISIKQLKPKLRVRD</sequence>
<comment type="similarity">
    <text evidence="2">Belongs to the zinc-containing alcohol dehydrogenase family.</text>
</comment>
<evidence type="ECO:0000313" key="9">
    <source>
        <dbReference type="Proteomes" id="UP000663297"/>
    </source>
</evidence>
<evidence type="ECO:0000259" key="7">
    <source>
        <dbReference type="Pfam" id="PF18566"/>
    </source>
</evidence>
<dbReference type="Gene3D" id="3.40.50.720">
    <property type="entry name" value="NAD(P)-binding Rossmann-like Domain"/>
    <property type="match status" value="1"/>
</dbReference>
<evidence type="ECO:0000256" key="4">
    <source>
        <dbReference type="ARBA" id="ARBA00022833"/>
    </source>
</evidence>
<dbReference type="EMBL" id="CP064748">
    <property type="protein sequence ID" value="QPC63168.1"/>
    <property type="molecule type" value="Genomic_DNA"/>
</dbReference>
<evidence type="ECO:0000256" key="1">
    <source>
        <dbReference type="ARBA" id="ARBA00001947"/>
    </source>
</evidence>
<keyword evidence="3" id="KW-0479">Metal-binding</keyword>